<sequence length="13" mass="1576">MSCTSTNSYNRRR</sequence>
<reference evidence="1" key="2">
    <citation type="journal article" date="2015" name="Data Brief">
        <title>Shoot transcriptome of the giant reed, Arundo donax.</title>
        <authorList>
            <person name="Barrero R.A."/>
            <person name="Guerrero F.D."/>
            <person name="Moolhuijzen P."/>
            <person name="Goolsby J.A."/>
            <person name="Tidwell J."/>
            <person name="Bellgard S.E."/>
            <person name="Bellgard M.I."/>
        </authorList>
    </citation>
    <scope>NUCLEOTIDE SEQUENCE</scope>
    <source>
        <tissue evidence="1">Shoot tissue taken approximately 20 cm above the soil surface</tissue>
    </source>
</reference>
<dbReference type="EMBL" id="GBRH01258807">
    <property type="protein sequence ID" value="JAD39088.1"/>
    <property type="molecule type" value="Transcribed_RNA"/>
</dbReference>
<evidence type="ECO:0000313" key="1">
    <source>
        <dbReference type="EMBL" id="JAD39088.1"/>
    </source>
</evidence>
<proteinExistence type="predicted"/>
<organism evidence="1">
    <name type="scientific">Arundo donax</name>
    <name type="common">Giant reed</name>
    <name type="synonym">Donax arundinaceus</name>
    <dbReference type="NCBI Taxonomy" id="35708"/>
    <lineage>
        <taxon>Eukaryota</taxon>
        <taxon>Viridiplantae</taxon>
        <taxon>Streptophyta</taxon>
        <taxon>Embryophyta</taxon>
        <taxon>Tracheophyta</taxon>
        <taxon>Spermatophyta</taxon>
        <taxon>Magnoliopsida</taxon>
        <taxon>Liliopsida</taxon>
        <taxon>Poales</taxon>
        <taxon>Poaceae</taxon>
        <taxon>PACMAD clade</taxon>
        <taxon>Arundinoideae</taxon>
        <taxon>Arundineae</taxon>
        <taxon>Arundo</taxon>
    </lineage>
</organism>
<protein>
    <submittedName>
        <fullName evidence="1">Uncharacterized protein</fullName>
    </submittedName>
</protein>
<accession>A0A0A8ZN51</accession>
<name>A0A0A8ZN51_ARUDO</name>
<reference evidence="1" key="1">
    <citation type="submission" date="2014-09" db="EMBL/GenBank/DDBJ databases">
        <authorList>
            <person name="Magalhaes I.L.F."/>
            <person name="Oliveira U."/>
            <person name="Santos F.R."/>
            <person name="Vidigal T.H.D.A."/>
            <person name="Brescovit A.D."/>
            <person name="Santos A.J."/>
        </authorList>
    </citation>
    <scope>NUCLEOTIDE SEQUENCE</scope>
    <source>
        <tissue evidence="1">Shoot tissue taken approximately 20 cm above the soil surface</tissue>
    </source>
</reference>